<organism evidence="3 4">
    <name type="scientific">Saccharopolyspora erythraea</name>
    <name type="common">Streptomyces erythraeus</name>
    <dbReference type="NCBI Taxonomy" id="1836"/>
    <lineage>
        <taxon>Bacteria</taxon>
        <taxon>Bacillati</taxon>
        <taxon>Actinomycetota</taxon>
        <taxon>Actinomycetes</taxon>
        <taxon>Pseudonocardiales</taxon>
        <taxon>Pseudonocardiaceae</taxon>
        <taxon>Saccharopolyspora</taxon>
    </lineage>
</organism>
<comment type="caution">
    <text evidence="3">The sequence shown here is derived from an EMBL/GenBank/DDBJ whole genome shotgun (WGS) entry which is preliminary data.</text>
</comment>
<dbReference type="InterPro" id="IPR036894">
    <property type="entry name" value="YbaB-like_sf"/>
</dbReference>
<accession>A0ABN1ECA6</accession>
<evidence type="ECO:0000313" key="4">
    <source>
        <dbReference type="Proteomes" id="UP001500729"/>
    </source>
</evidence>
<evidence type="ECO:0008006" key="5">
    <source>
        <dbReference type="Google" id="ProtNLM"/>
    </source>
</evidence>
<dbReference type="InterPro" id="IPR004401">
    <property type="entry name" value="YbaB/EbfC"/>
</dbReference>
<dbReference type="Proteomes" id="UP001500729">
    <property type="component" value="Unassembled WGS sequence"/>
</dbReference>
<evidence type="ECO:0000313" key="3">
    <source>
        <dbReference type="EMBL" id="GAA0563578.1"/>
    </source>
</evidence>
<protein>
    <recommendedName>
        <fullName evidence="5">YbaB/EbfC DNA-binding family protein</fullName>
    </recommendedName>
</protein>
<reference evidence="3 4" key="1">
    <citation type="journal article" date="2019" name="Int. J. Syst. Evol. Microbiol.">
        <title>The Global Catalogue of Microorganisms (GCM) 10K type strain sequencing project: providing services to taxonomists for standard genome sequencing and annotation.</title>
        <authorList>
            <consortium name="The Broad Institute Genomics Platform"/>
            <consortium name="The Broad Institute Genome Sequencing Center for Infectious Disease"/>
            <person name="Wu L."/>
            <person name="Ma J."/>
        </authorList>
    </citation>
    <scope>NUCLEOTIDE SEQUENCE [LARGE SCALE GENOMIC DNA]</scope>
    <source>
        <strain evidence="3 4">JCM 10303</strain>
    </source>
</reference>
<feature type="region of interest" description="Disordered" evidence="2">
    <location>
        <begin position="105"/>
        <end position="142"/>
    </location>
</feature>
<feature type="compositionally biased region" description="Basic and acidic residues" evidence="2">
    <location>
        <begin position="130"/>
        <end position="142"/>
    </location>
</feature>
<dbReference type="EMBL" id="BAAAGS010000104">
    <property type="protein sequence ID" value="GAA0563578.1"/>
    <property type="molecule type" value="Genomic_DNA"/>
</dbReference>
<sequence>MPTDHRAEVAELLADYRRSRERLEATRQELAALTETARSEDGSVEVTVGPQGVLRDLHLSDDVHERYHPARLSALIVRLTTEAAGEVVRRAADALAPIVPEGTDPAVLLGPHQPAADEPVDAVDEEPVDDEWRPAHAERNRS</sequence>
<dbReference type="SUPFAM" id="SSF82607">
    <property type="entry name" value="YbaB-like"/>
    <property type="match status" value="1"/>
</dbReference>
<keyword evidence="1" id="KW-0175">Coiled coil</keyword>
<evidence type="ECO:0000256" key="1">
    <source>
        <dbReference type="SAM" id="Coils"/>
    </source>
</evidence>
<dbReference type="RefSeq" id="WP_009950981.1">
    <property type="nucleotide sequence ID" value="NZ_BAAAGS010000104.1"/>
</dbReference>
<evidence type="ECO:0000256" key="2">
    <source>
        <dbReference type="SAM" id="MobiDB-lite"/>
    </source>
</evidence>
<name>A0ABN1ECA6_SACER</name>
<dbReference type="Pfam" id="PF02575">
    <property type="entry name" value="YbaB_DNA_bd"/>
    <property type="match status" value="1"/>
</dbReference>
<gene>
    <name evidence="3" type="ORF">GCM10009533_69820</name>
</gene>
<feature type="compositionally biased region" description="Acidic residues" evidence="2">
    <location>
        <begin position="118"/>
        <end position="129"/>
    </location>
</feature>
<keyword evidence="4" id="KW-1185">Reference proteome</keyword>
<feature type="coiled-coil region" evidence="1">
    <location>
        <begin position="6"/>
        <end position="40"/>
    </location>
</feature>
<dbReference type="Gene3D" id="3.30.1310.10">
    <property type="entry name" value="Nucleoid-associated protein YbaB-like domain"/>
    <property type="match status" value="1"/>
</dbReference>
<proteinExistence type="predicted"/>